<evidence type="ECO:0000313" key="3">
    <source>
        <dbReference type="Proteomes" id="UP000801492"/>
    </source>
</evidence>
<sequence>MLPKQISNFSELSEILAKKASIILPCTMDSAIETIARKDDPSHLYNIPSRFSGRSTPEKNETPVGRKRAKVTGNVDVQDVCNLLAKRMEERKVLDEQKTKYRKTRYYKNELTN</sequence>
<reference evidence="2" key="1">
    <citation type="submission" date="2019-08" db="EMBL/GenBank/DDBJ databases">
        <title>The genome of the North American firefly Photinus pyralis.</title>
        <authorList>
            <consortium name="Photinus pyralis genome working group"/>
            <person name="Fallon T.R."/>
            <person name="Sander Lower S.E."/>
            <person name="Weng J.-K."/>
        </authorList>
    </citation>
    <scope>NUCLEOTIDE SEQUENCE</scope>
    <source>
        <strain evidence="2">TRF0915ILg1</strain>
        <tissue evidence="2">Whole body</tissue>
    </source>
</reference>
<evidence type="ECO:0000256" key="1">
    <source>
        <dbReference type="SAM" id="MobiDB-lite"/>
    </source>
</evidence>
<name>A0A8K0DFB1_IGNLU</name>
<dbReference type="AlphaFoldDB" id="A0A8K0DFB1"/>
<proteinExistence type="predicted"/>
<keyword evidence="3" id="KW-1185">Reference proteome</keyword>
<evidence type="ECO:0000313" key="2">
    <source>
        <dbReference type="EMBL" id="KAF2902492.1"/>
    </source>
</evidence>
<organism evidence="2 3">
    <name type="scientific">Ignelater luminosus</name>
    <name type="common">Cucubano</name>
    <name type="synonym">Pyrophorus luminosus</name>
    <dbReference type="NCBI Taxonomy" id="2038154"/>
    <lineage>
        <taxon>Eukaryota</taxon>
        <taxon>Metazoa</taxon>
        <taxon>Ecdysozoa</taxon>
        <taxon>Arthropoda</taxon>
        <taxon>Hexapoda</taxon>
        <taxon>Insecta</taxon>
        <taxon>Pterygota</taxon>
        <taxon>Neoptera</taxon>
        <taxon>Endopterygota</taxon>
        <taxon>Coleoptera</taxon>
        <taxon>Polyphaga</taxon>
        <taxon>Elateriformia</taxon>
        <taxon>Elateroidea</taxon>
        <taxon>Elateridae</taxon>
        <taxon>Agrypninae</taxon>
        <taxon>Pyrophorini</taxon>
        <taxon>Ignelater</taxon>
    </lineage>
</organism>
<gene>
    <name evidence="2" type="ORF">ILUMI_03691</name>
</gene>
<comment type="caution">
    <text evidence="2">The sequence shown here is derived from an EMBL/GenBank/DDBJ whole genome shotgun (WGS) entry which is preliminary data.</text>
</comment>
<protein>
    <submittedName>
        <fullName evidence="2">Uncharacterized protein</fullName>
    </submittedName>
</protein>
<dbReference type="Proteomes" id="UP000801492">
    <property type="component" value="Unassembled WGS sequence"/>
</dbReference>
<feature type="region of interest" description="Disordered" evidence="1">
    <location>
        <begin position="46"/>
        <end position="68"/>
    </location>
</feature>
<accession>A0A8K0DFB1</accession>
<dbReference type="EMBL" id="VTPC01001281">
    <property type="protein sequence ID" value="KAF2902492.1"/>
    <property type="molecule type" value="Genomic_DNA"/>
</dbReference>